<dbReference type="GO" id="GO:0005576">
    <property type="term" value="C:extracellular region"/>
    <property type="evidence" value="ECO:0007669"/>
    <property type="project" value="InterPro"/>
</dbReference>
<dbReference type="Proteomes" id="UP000027456">
    <property type="component" value="Unassembled WGS sequence"/>
</dbReference>
<dbReference type="Pfam" id="PF01338">
    <property type="entry name" value="Bac_thur_toxin"/>
    <property type="match status" value="1"/>
</dbReference>
<evidence type="ECO:0000313" key="3">
    <source>
        <dbReference type="Proteomes" id="UP000027456"/>
    </source>
</evidence>
<dbReference type="OrthoDB" id="3178885at2759"/>
<sequence length="201" mass="22551">MSDDKPVFDEYGTLPGNLQTPAKLVMKYTGWFLDVKTQVFNWAAYKDAIDNRPDVDLVIEQYDSNKIVQQENTVDIMVNKIGDLIAKVAGGVFDKGAMTERVKNAFTSLETQENNGFASWSSESSGNNTAFTYRILFAVPNAHVPTDFYACVSTVKLVADIYEKKTWWGLQKTSRHNFSAQVDTMKLACSQNFQPGPRPPM</sequence>
<dbReference type="AlphaFoldDB" id="A0A074RP36"/>
<comment type="caution">
    <text evidence="2">The sequence shown here is derived from an EMBL/GenBank/DDBJ whole genome shotgun (WGS) entry which is preliminary data.</text>
</comment>
<gene>
    <name evidence="2" type="ORF">V565_198300</name>
</gene>
<keyword evidence="3" id="KW-1185">Reference proteome</keyword>
<dbReference type="InterPro" id="IPR001615">
    <property type="entry name" value="Endotoxin_CytB"/>
</dbReference>
<dbReference type="Gene3D" id="3.40.198.10">
    <property type="entry name" value="Delta-endotoxin CytB-like"/>
    <property type="match status" value="1"/>
</dbReference>
<reference evidence="2 3" key="1">
    <citation type="submission" date="2013-12" db="EMBL/GenBank/DDBJ databases">
        <authorList>
            <person name="Cubeta M."/>
            <person name="Pakala S."/>
            <person name="Fedorova N."/>
            <person name="Thomas E."/>
            <person name="Dean R."/>
            <person name="Jabaji S."/>
            <person name="Neate S."/>
            <person name="Toda T."/>
            <person name="Tavantzis S."/>
            <person name="Vilgalys R."/>
            <person name="Bharathan N."/>
            <person name="Pakala S."/>
            <person name="Losada L.S."/>
            <person name="Zafar N."/>
            <person name="Nierman W."/>
        </authorList>
    </citation>
    <scope>NUCLEOTIDE SEQUENCE [LARGE SCALE GENOMIC DNA]</scope>
    <source>
        <strain evidence="2 3">123E</strain>
    </source>
</reference>
<dbReference type="GO" id="GO:0030435">
    <property type="term" value="P:sporulation resulting in formation of a cellular spore"/>
    <property type="evidence" value="ECO:0007669"/>
    <property type="project" value="UniProtKB-KW"/>
</dbReference>
<accession>A0A074RP36</accession>
<evidence type="ECO:0000313" key="2">
    <source>
        <dbReference type="EMBL" id="KEP46453.1"/>
    </source>
</evidence>
<name>A0A074RP36_9AGAM</name>
<dbReference type="SUPFAM" id="SSF55676">
    <property type="entry name" value="CytB endotoxin-like"/>
    <property type="match status" value="1"/>
</dbReference>
<evidence type="ECO:0000256" key="1">
    <source>
        <dbReference type="ARBA" id="ARBA00022969"/>
    </source>
</evidence>
<dbReference type="InterPro" id="IPR035918">
    <property type="entry name" value="CytB_endotoxin-like_sf"/>
</dbReference>
<organism evidence="2 3">
    <name type="scientific">Rhizoctonia solani 123E</name>
    <dbReference type="NCBI Taxonomy" id="1423351"/>
    <lineage>
        <taxon>Eukaryota</taxon>
        <taxon>Fungi</taxon>
        <taxon>Dikarya</taxon>
        <taxon>Basidiomycota</taxon>
        <taxon>Agaricomycotina</taxon>
        <taxon>Agaricomycetes</taxon>
        <taxon>Cantharellales</taxon>
        <taxon>Ceratobasidiaceae</taxon>
        <taxon>Rhizoctonia</taxon>
    </lineage>
</organism>
<keyword evidence="1" id="KW-0749">Sporulation</keyword>
<dbReference type="EMBL" id="AZST01001098">
    <property type="protein sequence ID" value="KEP46453.1"/>
    <property type="molecule type" value="Genomic_DNA"/>
</dbReference>
<dbReference type="HOGENOM" id="CLU_098387_0_0_1"/>
<protein>
    <submittedName>
        <fullName evidence="2">Thuringiensis toxin domain protein</fullName>
    </submittedName>
</protein>
<proteinExistence type="predicted"/>